<dbReference type="InterPro" id="IPR035317">
    <property type="entry name" value="DUF5375"/>
</dbReference>
<dbReference type="EMBL" id="JAGETR010000030">
    <property type="protein sequence ID" value="MBO2006689.1"/>
    <property type="molecule type" value="Genomic_DNA"/>
</dbReference>
<reference evidence="1" key="1">
    <citation type="submission" date="2021-03" db="EMBL/GenBank/DDBJ databases">
        <title>Molecular epidemiology and mechanisms of colistin and carbapenem resistance in Enterobacteriaceae from clinical isolates, the environment and porcine samples in Pretoria, South Africa.</title>
        <authorList>
            <person name="Bogoshi D."/>
            <person name="Mbelle N.M."/>
            <person name="Naidoo V."/>
            <person name="Osei Sekyere J."/>
        </authorList>
    </citation>
    <scope>NUCLEOTIDE SEQUENCE</scope>
    <source>
        <strain evidence="1">C080</strain>
    </source>
</reference>
<comment type="caution">
    <text evidence="1">The sequence shown here is derived from an EMBL/GenBank/DDBJ whole genome shotgun (WGS) entry which is preliminary data.</text>
</comment>
<sequence length="111" mass="12056">MNTASCLPIEVRTAVFRRAVAQAYLDTCAFYRVSFGLHAGRAADDDCPALEGHFVRQYGAEDGMDMACTMLSDMVQPDVLVAAPRLTALGQKMMDELCCEHLSAAQNATVH</sequence>
<accession>A0A939NJK7</accession>
<gene>
    <name evidence="1" type="ORF">J4732_05740</name>
</gene>
<organism evidence="1">
    <name type="scientific">Serratia marcescens</name>
    <dbReference type="NCBI Taxonomy" id="615"/>
    <lineage>
        <taxon>Bacteria</taxon>
        <taxon>Pseudomonadati</taxon>
        <taxon>Pseudomonadota</taxon>
        <taxon>Gammaproteobacteria</taxon>
        <taxon>Enterobacterales</taxon>
        <taxon>Yersiniaceae</taxon>
        <taxon>Serratia</taxon>
    </lineage>
</organism>
<dbReference type="AlphaFoldDB" id="A0A939NJK7"/>
<dbReference type="Pfam" id="PF17345">
    <property type="entry name" value="DUF5375"/>
    <property type="match status" value="1"/>
</dbReference>
<evidence type="ECO:0000313" key="1">
    <source>
        <dbReference type="EMBL" id="MBO2006689.1"/>
    </source>
</evidence>
<name>A0A939NJK7_SERMA</name>
<protein>
    <submittedName>
        <fullName evidence="1">DUF5375 family protein</fullName>
    </submittedName>
</protein>
<proteinExistence type="predicted"/>